<proteinExistence type="predicted"/>
<name>A0A6D2HBV8_9BRAS</name>
<evidence type="ECO:0000313" key="2">
    <source>
        <dbReference type="EMBL" id="CAA7013511.1"/>
    </source>
</evidence>
<sequence length="68" mass="7872">MKQVEEEKKALTEEGPSDAYSQEEDLVNTVKELKKEIEEMKEKDPVNKNIMTVKQDIMDAITKKNAME</sequence>
<dbReference type="AlphaFoldDB" id="A0A6D2HBV8"/>
<comment type="caution">
    <text evidence="2">The sequence shown here is derived from an EMBL/GenBank/DDBJ whole genome shotgun (WGS) entry which is preliminary data.</text>
</comment>
<feature type="region of interest" description="Disordered" evidence="1">
    <location>
        <begin position="1"/>
        <end position="24"/>
    </location>
</feature>
<accession>A0A6D2HBV8</accession>
<reference evidence="2" key="1">
    <citation type="submission" date="2020-01" db="EMBL/GenBank/DDBJ databases">
        <authorList>
            <person name="Mishra B."/>
        </authorList>
    </citation>
    <scope>NUCLEOTIDE SEQUENCE [LARGE SCALE GENOMIC DNA]</scope>
</reference>
<gene>
    <name evidence="2" type="ORF">MERR_LOCUS745</name>
</gene>
<organism evidence="2 3">
    <name type="scientific">Microthlaspi erraticum</name>
    <dbReference type="NCBI Taxonomy" id="1685480"/>
    <lineage>
        <taxon>Eukaryota</taxon>
        <taxon>Viridiplantae</taxon>
        <taxon>Streptophyta</taxon>
        <taxon>Embryophyta</taxon>
        <taxon>Tracheophyta</taxon>
        <taxon>Spermatophyta</taxon>
        <taxon>Magnoliopsida</taxon>
        <taxon>eudicotyledons</taxon>
        <taxon>Gunneridae</taxon>
        <taxon>Pentapetalae</taxon>
        <taxon>rosids</taxon>
        <taxon>malvids</taxon>
        <taxon>Brassicales</taxon>
        <taxon>Brassicaceae</taxon>
        <taxon>Coluteocarpeae</taxon>
        <taxon>Microthlaspi</taxon>
    </lineage>
</organism>
<feature type="compositionally biased region" description="Basic and acidic residues" evidence="1">
    <location>
        <begin position="1"/>
        <end position="12"/>
    </location>
</feature>
<protein>
    <recommendedName>
        <fullName evidence="4">Tubulin-specific chaperone A</fullName>
    </recommendedName>
</protein>
<evidence type="ECO:0008006" key="4">
    <source>
        <dbReference type="Google" id="ProtNLM"/>
    </source>
</evidence>
<dbReference type="EMBL" id="CACVBM020000044">
    <property type="protein sequence ID" value="CAA7013511.1"/>
    <property type="molecule type" value="Genomic_DNA"/>
</dbReference>
<keyword evidence="3" id="KW-1185">Reference proteome</keyword>
<evidence type="ECO:0000256" key="1">
    <source>
        <dbReference type="SAM" id="MobiDB-lite"/>
    </source>
</evidence>
<evidence type="ECO:0000313" key="3">
    <source>
        <dbReference type="Proteomes" id="UP000467841"/>
    </source>
</evidence>
<dbReference type="Proteomes" id="UP000467841">
    <property type="component" value="Unassembled WGS sequence"/>
</dbReference>